<reference evidence="3" key="2">
    <citation type="submission" date="2020-04" db="EMBL/GenBank/DDBJ databases">
        <authorList>
            <person name="Santos R.A.C."/>
            <person name="Steenwyk J.L."/>
            <person name="Rivero-Menendez O."/>
            <person name="Mead M.E."/>
            <person name="Silva L.P."/>
            <person name="Bastos R.W."/>
            <person name="Alastruey-Izquierdo A."/>
            <person name="Goldman G.H."/>
            <person name="Rokas A."/>
        </authorList>
    </citation>
    <scope>NUCLEOTIDE SEQUENCE</scope>
    <source>
        <strain evidence="3">CNM-CM6805</strain>
    </source>
</reference>
<sequence length="574" mass="65501">MEELAPNRFDTKETSRQSRRQKRRQARLGNMEATEESSDEAKQIIAGRRVPREPVERLAAVIKFLGSYDNDVEQIECALGDLLRKDERIRHLSSTVQELRRSKNEEIRMIEEEQSRLIELQSQLSEKETSLNHAQQALDQASRKLNEEKQRFQAEEAARYDKAIEAEKTRLGNEFQKQVKQNEQATAAKVDQATQQIGQLQHQVSSLSKAKDDAEITLTLFKDRTKELQDQQKELESRYKTQNSPLPEFEGNLSKIHQALKAIAHAYFGDLPPEDANERQHYAQCGDDEEDVWVGLVSEPGCCADDVAASRFTLHSGSAIHLWVGNQGHERDALEKCEAEFLSEQRFLGELVAKGGGIFRHNQNGRRDINKETLSARRIVSHLLAKHSGKQQPGRAIAGDLYKARKEHEKELRDSELELNGRLAKADASHAAELEDLKADIQKKLSEAEKEKEALRKSMADLHGQEERVWKEKIQLLDKRFREQIAQREEELEELEESIHEIPEEAMSSKWSLRAEKEYEEHESILNTTRQEVGQAKDVHEKLKSQTGSITNGLATRLATAIATGGMFLKILQD</sequence>
<feature type="compositionally biased region" description="Basic residues" evidence="2">
    <location>
        <begin position="17"/>
        <end position="26"/>
    </location>
</feature>
<organism evidence="3 4">
    <name type="scientific">Aspergillus fumigatiaffinis</name>
    <dbReference type="NCBI Taxonomy" id="340414"/>
    <lineage>
        <taxon>Eukaryota</taxon>
        <taxon>Fungi</taxon>
        <taxon>Dikarya</taxon>
        <taxon>Ascomycota</taxon>
        <taxon>Pezizomycotina</taxon>
        <taxon>Eurotiomycetes</taxon>
        <taxon>Eurotiomycetidae</taxon>
        <taxon>Eurotiales</taxon>
        <taxon>Aspergillaceae</taxon>
        <taxon>Aspergillus</taxon>
        <taxon>Aspergillus subgen. Fumigati</taxon>
    </lineage>
</organism>
<feature type="region of interest" description="Disordered" evidence="2">
    <location>
        <begin position="1"/>
        <end position="47"/>
    </location>
</feature>
<keyword evidence="1" id="KW-0175">Coiled coil</keyword>
<evidence type="ECO:0000256" key="2">
    <source>
        <dbReference type="SAM" id="MobiDB-lite"/>
    </source>
</evidence>
<reference evidence="3" key="1">
    <citation type="journal article" date="2020" name="bioRxiv">
        <title>Genomic and phenotypic heterogeneity of clinical isolates of the human pathogens Aspergillus fumigatus, Aspergillus lentulus and Aspergillus fumigatiaffinis.</title>
        <authorList>
            <person name="dos Santos R.A.C."/>
            <person name="Steenwyk J.L."/>
            <person name="Rivero-Menendez O."/>
            <person name="Mead M.E."/>
            <person name="Silva L.P."/>
            <person name="Bastos R.W."/>
            <person name="Alastruey-Izquierdo A."/>
            <person name="Goldman G.H."/>
            <person name="Rokas A."/>
        </authorList>
    </citation>
    <scope>NUCLEOTIDE SEQUENCE</scope>
    <source>
        <strain evidence="3">CNM-CM6805</strain>
    </source>
</reference>
<feature type="coiled-coil region" evidence="1">
    <location>
        <begin position="398"/>
        <end position="546"/>
    </location>
</feature>
<dbReference type="AlphaFoldDB" id="A0A8H4GZA5"/>
<gene>
    <name evidence="3" type="ORF">CNMCM6805_000264</name>
</gene>
<evidence type="ECO:0000256" key="1">
    <source>
        <dbReference type="SAM" id="Coils"/>
    </source>
</evidence>
<accession>A0A8H4GZA5</accession>
<feature type="coiled-coil region" evidence="1">
    <location>
        <begin position="96"/>
        <end position="158"/>
    </location>
</feature>
<dbReference type="Proteomes" id="UP000653565">
    <property type="component" value="Unassembled WGS sequence"/>
</dbReference>
<protein>
    <submittedName>
        <fullName evidence="3">Uncharacterized protein</fullName>
    </submittedName>
</protein>
<keyword evidence="4" id="KW-1185">Reference proteome</keyword>
<name>A0A8H4GZA5_9EURO</name>
<dbReference type="EMBL" id="JAAAPX010000106">
    <property type="protein sequence ID" value="KAF4231175.1"/>
    <property type="molecule type" value="Genomic_DNA"/>
</dbReference>
<comment type="caution">
    <text evidence="3">The sequence shown here is derived from an EMBL/GenBank/DDBJ whole genome shotgun (WGS) entry which is preliminary data.</text>
</comment>
<evidence type="ECO:0000313" key="3">
    <source>
        <dbReference type="EMBL" id="KAF4231175.1"/>
    </source>
</evidence>
<evidence type="ECO:0000313" key="4">
    <source>
        <dbReference type="Proteomes" id="UP000653565"/>
    </source>
</evidence>
<feature type="coiled-coil region" evidence="1">
    <location>
        <begin position="190"/>
        <end position="238"/>
    </location>
</feature>
<proteinExistence type="predicted"/>